<dbReference type="Gene3D" id="3.40.50.620">
    <property type="entry name" value="HUPs"/>
    <property type="match status" value="1"/>
</dbReference>
<proteinExistence type="inferred from homology"/>
<dbReference type="PANTHER" id="PTHR11766:SF0">
    <property type="entry name" value="TYROSINE--TRNA LIGASE, MITOCHONDRIAL"/>
    <property type="match status" value="1"/>
</dbReference>
<feature type="binding site" evidence="8">
    <location>
        <position position="174"/>
    </location>
    <ligand>
        <name>L-tyrosine</name>
        <dbReference type="ChEBI" id="CHEBI:58315"/>
    </ligand>
</feature>
<keyword evidence="2 8" id="KW-0547">Nucleotide-binding</keyword>
<dbReference type="InterPro" id="IPR002307">
    <property type="entry name" value="Tyr-tRNA-ligase"/>
</dbReference>
<dbReference type="InterPro" id="IPR024107">
    <property type="entry name" value="Tyr-tRNA-ligase_bac_1"/>
</dbReference>
<organism evidence="11 12">
    <name type="scientific">Orbus sasakiae</name>
    <dbReference type="NCBI Taxonomy" id="1078475"/>
    <lineage>
        <taxon>Bacteria</taxon>
        <taxon>Pseudomonadati</taxon>
        <taxon>Pseudomonadota</taxon>
        <taxon>Gammaproteobacteria</taxon>
        <taxon>Orbales</taxon>
        <taxon>Orbaceae</taxon>
        <taxon>Orbus</taxon>
    </lineage>
</organism>
<dbReference type="InterPro" id="IPR024088">
    <property type="entry name" value="Tyr-tRNA-ligase_bac-type"/>
</dbReference>
<comment type="function">
    <text evidence="8">Catalyzes the attachment of tyrosine to tRNA(Tyr) in a two-step reaction: tyrosine is first activated by ATP to form Tyr-AMP and then transferred to the acceptor end of tRNA(Tyr).</text>
</comment>
<evidence type="ECO:0000256" key="8">
    <source>
        <dbReference type="HAMAP-Rule" id="MF_02006"/>
    </source>
</evidence>
<keyword evidence="1 8" id="KW-0436">Ligase</keyword>
<feature type="short sequence motif" description="'HIGH' region" evidence="8">
    <location>
        <begin position="41"/>
        <end position="50"/>
    </location>
</feature>
<dbReference type="GO" id="GO:0016874">
    <property type="term" value="F:ligase activity"/>
    <property type="evidence" value="ECO:0007669"/>
    <property type="project" value="UniProtKB-KW"/>
</dbReference>
<dbReference type="NCBIfam" id="TIGR00234">
    <property type="entry name" value="tyrS"/>
    <property type="match status" value="1"/>
</dbReference>
<gene>
    <name evidence="8 11" type="primary">tyrS</name>
    <name evidence="11" type="ORF">GCM10023211_19430</name>
</gene>
<keyword evidence="3 8" id="KW-0067">ATP-binding</keyword>
<comment type="subcellular location">
    <subcellularLocation>
        <location evidence="8">Cytoplasm</location>
    </subcellularLocation>
</comment>
<feature type="binding site" evidence="8">
    <location>
        <position position="178"/>
    </location>
    <ligand>
        <name>L-tyrosine</name>
        <dbReference type="ChEBI" id="CHEBI:58315"/>
    </ligand>
</feature>
<evidence type="ECO:0000256" key="3">
    <source>
        <dbReference type="ARBA" id="ARBA00022840"/>
    </source>
</evidence>
<dbReference type="RefSeq" id="WP_345491652.1">
    <property type="nucleotide sequence ID" value="NZ_BAABHY010000005.1"/>
</dbReference>
<dbReference type="SUPFAM" id="SSF55174">
    <property type="entry name" value="Alpha-L RNA-binding motif"/>
    <property type="match status" value="1"/>
</dbReference>
<dbReference type="InterPro" id="IPR001412">
    <property type="entry name" value="aa-tRNA-synth_I_CS"/>
</dbReference>
<dbReference type="PROSITE" id="PS00178">
    <property type="entry name" value="AA_TRNA_LIGASE_I"/>
    <property type="match status" value="1"/>
</dbReference>
<reference evidence="12" key="1">
    <citation type="journal article" date="2019" name="Int. J. Syst. Evol. Microbiol.">
        <title>The Global Catalogue of Microorganisms (GCM) 10K type strain sequencing project: providing services to taxonomists for standard genome sequencing and annotation.</title>
        <authorList>
            <consortium name="The Broad Institute Genomics Platform"/>
            <consortium name="The Broad Institute Genome Sequencing Center for Infectious Disease"/>
            <person name="Wu L."/>
            <person name="Ma J."/>
        </authorList>
    </citation>
    <scope>NUCLEOTIDE SEQUENCE [LARGE SCALE GENOMIC DNA]</scope>
    <source>
        <strain evidence="12">JCM 18050</strain>
    </source>
</reference>
<feature type="binding site" evidence="8">
    <location>
        <position position="237"/>
    </location>
    <ligand>
        <name>ATP</name>
        <dbReference type="ChEBI" id="CHEBI:30616"/>
    </ligand>
</feature>
<sequence length="423" mass="47333">MSTNVIKQLQERGLIAQITDENALSEHLAQGQITLYCGFDPTADSLHLGHLVPLLCLKRFQLEGHRPVALVGGATGLIGDPSFKAVERKLNTQDTVQDWVNKIKKQVSPFLNFDCGDNSAIVVNNYDWFGGMSVLTFLRDIGKYFSVNAMISKEAVKQRIDRDDVGISFTEFSYNLLQSYDFASLNKAHQVTLQIGGSDQWGNITSGIDLTRRLHQKQVFGLTVPLITKSDGTKFGKTESGAIWLDPKKTSPYKFYQFWINTADADVYRFLKFFTFMSLDEINAIEQEDKNSGVAPRAQYVLAEQVTKLVHGEEGLTAAKRITESLFSGSLKSLSQEDFEQLEQDGMPTVALEADADLQQALVNAGLAPSRGQARTMIESNAISINGEKQSAADYKFSDADRLYQRYSLLRRGKKYYCLLIWK</sequence>
<protein>
    <recommendedName>
        <fullName evidence="8">Tyrosine--tRNA ligase</fullName>
        <ecNumber evidence="8">6.1.1.1</ecNumber>
    </recommendedName>
    <alternativeName>
        <fullName evidence="8">Tyrosyl-tRNA synthetase</fullName>
        <shortName evidence="8">TyrRS</shortName>
    </alternativeName>
</protein>
<comment type="caution">
    <text evidence="11">The sequence shown here is derived from an EMBL/GenBank/DDBJ whole genome shotgun (WGS) entry which is preliminary data.</text>
</comment>
<dbReference type="Gene3D" id="1.10.240.10">
    <property type="entry name" value="Tyrosyl-Transfer RNA Synthetase"/>
    <property type="match status" value="1"/>
</dbReference>
<evidence type="ECO:0000256" key="6">
    <source>
        <dbReference type="ARBA" id="ARBA00023146"/>
    </source>
</evidence>
<dbReference type="PRINTS" id="PR01040">
    <property type="entry name" value="TRNASYNTHTYR"/>
</dbReference>
<evidence type="ECO:0000256" key="4">
    <source>
        <dbReference type="ARBA" id="ARBA00022884"/>
    </source>
</evidence>
<dbReference type="PANTHER" id="PTHR11766">
    <property type="entry name" value="TYROSYL-TRNA SYNTHETASE"/>
    <property type="match status" value="1"/>
</dbReference>
<dbReference type="InterPro" id="IPR014729">
    <property type="entry name" value="Rossmann-like_a/b/a_fold"/>
</dbReference>
<keyword evidence="12" id="KW-1185">Reference proteome</keyword>
<dbReference type="SMART" id="SM00363">
    <property type="entry name" value="S4"/>
    <property type="match status" value="1"/>
</dbReference>
<feature type="binding site" evidence="8">
    <location>
        <position position="36"/>
    </location>
    <ligand>
        <name>L-tyrosine</name>
        <dbReference type="ChEBI" id="CHEBI:58315"/>
    </ligand>
</feature>
<keyword evidence="4 9" id="KW-0694">RNA-binding</keyword>
<dbReference type="CDD" id="cd00805">
    <property type="entry name" value="TyrRS_core"/>
    <property type="match status" value="1"/>
</dbReference>
<dbReference type="EC" id="6.1.1.1" evidence="8"/>
<comment type="subunit">
    <text evidence="8">Homodimer.</text>
</comment>
<dbReference type="CDD" id="cd00165">
    <property type="entry name" value="S4"/>
    <property type="match status" value="1"/>
</dbReference>
<evidence type="ECO:0000256" key="9">
    <source>
        <dbReference type="PROSITE-ProRule" id="PRU00182"/>
    </source>
</evidence>
<keyword evidence="6 8" id="KW-0030">Aminoacyl-tRNA synthetase</keyword>
<dbReference type="InterPro" id="IPR036986">
    <property type="entry name" value="S4_RNA-bd_sf"/>
</dbReference>
<evidence type="ECO:0000313" key="12">
    <source>
        <dbReference type="Proteomes" id="UP001500171"/>
    </source>
</evidence>
<dbReference type="HAMAP" id="MF_02006">
    <property type="entry name" value="Tyr_tRNA_synth_type1"/>
    <property type="match status" value="1"/>
</dbReference>
<name>A0ABP9ND12_9GAMM</name>
<comment type="catalytic activity">
    <reaction evidence="7 8">
        <text>tRNA(Tyr) + L-tyrosine + ATP = L-tyrosyl-tRNA(Tyr) + AMP + diphosphate + H(+)</text>
        <dbReference type="Rhea" id="RHEA:10220"/>
        <dbReference type="Rhea" id="RHEA-COMP:9706"/>
        <dbReference type="Rhea" id="RHEA-COMP:9707"/>
        <dbReference type="ChEBI" id="CHEBI:15378"/>
        <dbReference type="ChEBI" id="CHEBI:30616"/>
        <dbReference type="ChEBI" id="CHEBI:33019"/>
        <dbReference type="ChEBI" id="CHEBI:58315"/>
        <dbReference type="ChEBI" id="CHEBI:78442"/>
        <dbReference type="ChEBI" id="CHEBI:78536"/>
        <dbReference type="ChEBI" id="CHEBI:456215"/>
        <dbReference type="EC" id="6.1.1.1"/>
    </reaction>
</comment>
<evidence type="ECO:0000259" key="10">
    <source>
        <dbReference type="SMART" id="SM00363"/>
    </source>
</evidence>
<feature type="domain" description="RNA-binding S4" evidence="10">
    <location>
        <begin position="356"/>
        <end position="418"/>
    </location>
</feature>
<dbReference type="EMBL" id="BAABHY010000005">
    <property type="protein sequence ID" value="GAA5112596.1"/>
    <property type="molecule type" value="Genomic_DNA"/>
</dbReference>
<dbReference type="InterPro" id="IPR002305">
    <property type="entry name" value="aa-tRNA-synth_Ic"/>
</dbReference>
<comment type="similarity">
    <text evidence="8">Belongs to the class-I aminoacyl-tRNA synthetase family. TyrS type 1 subfamily.</text>
</comment>
<accession>A0ABP9ND12</accession>
<evidence type="ECO:0000256" key="5">
    <source>
        <dbReference type="ARBA" id="ARBA00022917"/>
    </source>
</evidence>
<evidence type="ECO:0000313" key="11">
    <source>
        <dbReference type="EMBL" id="GAA5112596.1"/>
    </source>
</evidence>
<dbReference type="SUPFAM" id="SSF52374">
    <property type="entry name" value="Nucleotidylyl transferase"/>
    <property type="match status" value="1"/>
</dbReference>
<evidence type="ECO:0000256" key="2">
    <source>
        <dbReference type="ARBA" id="ARBA00022741"/>
    </source>
</evidence>
<dbReference type="InterPro" id="IPR054608">
    <property type="entry name" value="SYY-like_C"/>
</dbReference>
<dbReference type="Pfam" id="PF22421">
    <property type="entry name" value="SYY_C-terminal"/>
    <property type="match status" value="1"/>
</dbReference>
<keyword evidence="8" id="KW-0963">Cytoplasm</keyword>
<dbReference type="PROSITE" id="PS50889">
    <property type="entry name" value="S4"/>
    <property type="match status" value="1"/>
</dbReference>
<evidence type="ECO:0000256" key="7">
    <source>
        <dbReference type="ARBA" id="ARBA00048248"/>
    </source>
</evidence>
<dbReference type="Pfam" id="PF00579">
    <property type="entry name" value="tRNA-synt_1b"/>
    <property type="match status" value="1"/>
</dbReference>
<keyword evidence="5 8" id="KW-0648">Protein biosynthesis</keyword>
<dbReference type="Gene3D" id="3.10.290.10">
    <property type="entry name" value="RNA-binding S4 domain"/>
    <property type="match status" value="1"/>
</dbReference>
<dbReference type="Proteomes" id="UP001500171">
    <property type="component" value="Unassembled WGS sequence"/>
</dbReference>
<feature type="short sequence motif" description="'KMSKS' region" evidence="8">
    <location>
        <begin position="234"/>
        <end position="238"/>
    </location>
</feature>
<dbReference type="InterPro" id="IPR002942">
    <property type="entry name" value="S4_RNA-bd"/>
</dbReference>
<evidence type="ECO:0000256" key="1">
    <source>
        <dbReference type="ARBA" id="ARBA00022598"/>
    </source>
</evidence>